<evidence type="ECO:0000313" key="1">
    <source>
        <dbReference type="EMBL" id="KZV82704.1"/>
    </source>
</evidence>
<dbReference type="InParanoid" id="A0A165CLS9"/>
<organism evidence="1 2">
    <name type="scientific">Exidia glandulosa HHB12029</name>
    <dbReference type="NCBI Taxonomy" id="1314781"/>
    <lineage>
        <taxon>Eukaryota</taxon>
        <taxon>Fungi</taxon>
        <taxon>Dikarya</taxon>
        <taxon>Basidiomycota</taxon>
        <taxon>Agaricomycotina</taxon>
        <taxon>Agaricomycetes</taxon>
        <taxon>Auriculariales</taxon>
        <taxon>Exidiaceae</taxon>
        <taxon>Exidia</taxon>
    </lineage>
</organism>
<dbReference type="AlphaFoldDB" id="A0A165CLS9"/>
<name>A0A165CLS9_EXIGL</name>
<proteinExistence type="predicted"/>
<keyword evidence="2" id="KW-1185">Reference proteome</keyword>
<protein>
    <submittedName>
        <fullName evidence="1">Uncharacterized protein</fullName>
    </submittedName>
</protein>
<dbReference type="Proteomes" id="UP000077266">
    <property type="component" value="Unassembled WGS sequence"/>
</dbReference>
<gene>
    <name evidence="1" type="ORF">EXIGLDRAFT_729359</name>
</gene>
<reference evidence="1 2" key="1">
    <citation type="journal article" date="2016" name="Mol. Biol. Evol.">
        <title>Comparative Genomics of Early-Diverging Mushroom-Forming Fungi Provides Insights into the Origins of Lignocellulose Decay Capabilities.</title>
        <authorList>
            <person name="Nagy L.G."/>
            <person name="Riley R."/>
            <person name="Tritt A."/>
            <person name="Adam C."/>
            <person name="Daum C."/>
            <person name="Floudas D."/>
            <person name="Sun H."/>
            <person name="Yadav J.S."/>
            <person name="Pangilinan J."/>
            <person name="Larsson K.H."/>
            <person name="Matsuura K."/>
            <person name="Barry K."/>
            <person name="Labutti K."/>
            <person name="Kuo R."/>
            <person name="Ohm R.A."/>
            <person name="Bhattacharya S.S."/>
            <person name="Shirouzu T."/>
            <person name="Yoshinaga Y."/>
            <person name="Martin F.M."/>
            <person name="Grigoriev I.V."/>
            <person name="Hibbett D.S."/>
        </authorList>
    </citation>
    <scope>NUCLEOTIDE SEQUENCE [LARGE SCALE GENOMIC DNA]</scope>
    <source>
        <strain evidence="1 2">HHB12029</strain>
    </source>
</reference>
<accession>A0A165CLS9</accession>
<dbReference type="EMBL" id="KV426308">
    <property type="protein sequence ID" value="KZV82704.1"/>
    <property type="molecule type" value="Genomic_DNA"/>
</dbReference>
<sequence length="194" mass="22595">MRQVLHLNFRRHFLAFLRWGQFRARGLCALLTLLEHLEPRLQLRDLVLLLAVLAVQSLDFRAVLVVVWGVCAFRPRHDPICLQELFTPIAKLEDNGRCLANGRNMKRPSRPGYSIALRTEGDMLTQRTLLTHVFLRQFARTSEHGLLGREDGDEFDSRDFETDGPDFAEGRFLRRLVSFVVSFCGRRWWCRSGR</sequence>
<evidence type="ECO:0000313" key="2">
    <source>
        <dbReference type="Proteomes" id="UP000077266"/>
    </source>
</evidence>